<dbReference type="NCBIfam" id="TIGR00222">
    <property type="entry name" value="panB"/>
    <property type="match status" value="1"/>
</dbReference>
<dbReference type="PANTHER" id="PTHR20881:SF0">
    <property type="entry name" value="3-METHYL-2-OXOBUTANOATE HYDROXYMETHYLTRANSFERASE"/>
    <property type="match status" value="1"/>
</dbReference>
<protein>
    <recommendedName>
        <fullName evidence="3 6">3-methyl-2-oxobutanoate hydroxymethyltransferase</fullName>
        <ecNumber evidence="3 6">2.1.2.11</ecNumber>
    </recommendedName>
</protein>
<dbReference type="OrthoDB" id="425211at2759"/>
<dbReference type="InterPro" id="IPR003700">
    <property type="entry name" value="Pantoate_hydroxy_MeTrfase"/>
</dbReference>
<dbReference type="InterPro" id="IPR015813">
    <property type="entry name" value="Pyrv/PenolPyrv_kinase-like_dom"/>
</dbReference>
<keyword evidence="6" id="KW-0566">Pantothenate biosynthesis</keyword>
<dbReference type="HAMAP" id="MF_00156">
    <property type="entry name" value="PanB"/>
    <property type="match status" value="1"/>
</dbReference>
<dbReference type="PANTHER" id="PTHR20881">
    <property type="entry name" value="3-METHYL-2-OXOBUTANOATE HYDROXYMETHYLTRANSFERASE"/>
    <property type="match status" value="1"/>
</dbReference>
<proteinExistence type="inferred from homology"/>
<dbReference type="GO" id="GO:0008168">
    <property type="term" value="F:methyltransferase activity"/>
    <property type="evidence" value="ECO:0007669"/>
    <property type="project" value="UniProtKB-KW"/>
</dbReference>
<keyword evidence="7" id="KW-0489">Methyltransferase</keyword>
<dbReference type="FunFam" id="3.20.20.60:FF:000003">
    <property type="entry name" value="3-methyl-2-oxobutanoate hydroxymethyltransferase"/>
    <property type="match status" value="1"/>
</dbReference>
<dbReference type="GO" id="GO:0005739">
    <property type="term" value="C:mitochondrion"/>
    <property type="evidence" value="ECO:0007669"/>
    <property type="project" value="TreeGrafter"/>
</dbReference>
<dbReference type="InterPro" id="IPR040442">
    <property type="entry name" value="Pyrv_kinase-like_dom_sf"/>
</dbReference>
<organism evidence="7 8">
    <name type="scientific">Glomus cerebriforme</name>
    <dbReference type="NCBI Taxonomy" id="658196"/>
    <lineage>
        <taxon>Eukaryota</taxon>
        <taxon>Fungi</taxon>
        <taxon>Fungi incertae sedis</taxon>
        <taxon>Mucoromycota</taxon>
        <taxon>Glomeromycotina</taxon>
        <taxon>Glomeromycetes</taxon>
        <taxon>Glomerales</taxon>
        <taxon>Glomeraceae</taxon>
        <taxon>Glomus</taxon>
    </lineage>
</organism>
<keyword evidence="4 6" id="KW-0808">Transferase</keyword>
<comment type="similarity">
    <text evidence="2 6">Belongs to the PanB family.</text>
</comment>
<evidence type="ECO:0000313" key="7">
    <source>
        <dbReference type="EMBL" id="RIA85273.1"/>
    </source>
</evidence>
<accession>A0A397SGD6</accession>
<comment type="caution">
    <text evidence="7">The sequence shown here is derived from an EMBL/GenBank/DDBJ whole genome shotgun (WGS) entry which is preliminary data.</text>
</comment>
<evidence type="ECO:0000313" key="8">
    <source>
        <dbReference type="Proteomes" id="UP000265703"/>
    </source>
</evidence>
<comment type="function">
    <text evidence="6">Catalyzes the reversible reaction in which hydroxymethyl group from 5,10-methylenetetrahydrofolate is transferred onto alpha-ketoisovalerate to form ketopantoate.</text>
</comment>
<evidence type="ECO:0000256" key="2">
    <source>
        <dbReference type="ARBA" id="ARBA00008676"/>
    </source>
</evidence>
<dbReference type="STRING" id="658196.A0A397SGD6"/>
<gene>
    <name evidence="7" type="ORF">C1645_727765</name>
</gene>
<dbReference type="EMBL" id="QKYT01000435">
    <property type="protein sequence ID" value="RIA85273.1"/>
    <property type="molecule type" value="Genomic_DNA"/>
</dbReference>
<dbReference type="EC" id="2.1.2.11" evidence="3 6"/>
<dbReference type="Gene3D" id="3.20.20.60">
    <property type="entry name" value="Phosphoenolpyruvate-binding domains"/>
    <property type="match status" value="1"/>
</dbReference>
<dbReference type="GO" id="GO:0000287">
    <property type="term" value="F:magnesium ion binding"/>
    <property type="evidence" value="ECO:0007669"/>
    <property type="project" value="TreeGrafter"/>
</dbReference>
<name>A0A397SGD6_9GLOM</name>
<dbReference type="SUPFAM" id="SSF51621">
    <property type="entry name" value="Phosphoenolpyruvate/pyruvate domain"/>
    <property type="match status" value="1"/>
</dbReference>
<comment type="catalytic activity">
    <reaction evidence="5 6">
        <text>(6R)-5,10-methylene-5,6,7,8-tetrahydrofolate + 3-methyl-2-oxobutanoate + H2O = 2-dehydropantoate + (6S)-5,6,7,8-tetrahydrofolate</text>
        <dbReference type="Rhea" id="RHEA:11824"/>
        <dbReference type="ChEBI" id="CHEBI:11561"/>
        <dbReference type="ChEBI" id="CHEBI:11851"/>
        <dbReference type="ChEBI" id="CHEBI:15377"/>
        <dbReference type="ChEBI" id="CHEBI:15636"/>
        <dbReference type="ChEBI" id="CHEBI:57453"/>
        <dbReference type="EC" id="2.1.2.11"/>
    </reaction>
</comment>
<evidence type="ECO:0000256" key="1">
    <source>
        <dbReference type="ARBA" id="ARBA00005033"/>
    </source>
</evidence>
<sequence>MSLLLISFSFTIKSTSIMKNFVFLFQQKLLSTLRIRNFHQSNYCRKRFYSSRRVETSNPNRAKVTINTIQNLYKNKEPITVLTAHDYPTGLFVEKAGIEVCLVGDSLGMVALGYQNTSPITMEEMLHHCRAVTRGAKSPFLIGDMPFGSYETSSTDALKNAIRFIKEGNMEGVKLEGGSEMFETIQKITRVGIPVMGHVGLTPQRQYSLGGYRIQGKTADSAKKLIKDAKALQEAGCFAIVLEAVSEPIATYTTKMLHIPTIGIGAGAGTDGQVLVQQDMLGIFDRFMPRFCKQYANLDKIVTDAIKTYREEVKSGIFPAKEHSYPMEKGEYEKFLQFINENEKRSNK</sequence>
<dbReference type="NCBIfam" id="NF001452">
    <property type="entry name" value="PRK00311.1"/>
    <property type="match status" value="1"/>
</dbReference>
<dbReference type="Proteomes" id="UP000265703">
    <property type="component" value="Unassembled WGS sequence"/>
</dbReference>
<evidence type="ECO:0000256" key="4">
    <source>
        <dbReference type="ARBA" id="ARBA00022679"/>
    </source>
</evidence>
<keyword evidence="8" id="KW-1185">Reference proteome</keyword>
<dbReference type="GO" id="GO:0015940">
    <property type="term" value="P:pantothenate biosynthetic process"/>
    <property type="evidence" value="ECO:0007669"/>
    <property type="project" value="UniProtKB-UniPathway"/>
</dbReference>
<comment type="pathway">
    <text evidence="1 6">Cofactor biosynthesis; (R)-pantothenate biosynthesis; (R)-pantoate from 3-methyl-2-oxobutanoate: step 1/2.</text>
</comment>
<reference evidence="7 8" key="1">
    <citation type="submission" date="2018-06" db="EMBL/GenBank/DDBJ databases">
        <title>Comparative genomics reveals the genomic features of Rhizophagus irregularis, R. cerebriforme, R. diaphanum and Gigaspora rosea, and their symbiotic lifestyle signature.</title>
        <authorList>
            <person name="Morin E."/>
            <person name="San Clemente H."/>
            <person name="Chen E.C.H."/>
            <person name="De La Providencia I."/>
            <person name="Hainaut M."/>
            <person name="Kuo A."/>
            <person name="Kohler A."/>
            <person name="Murat C."/>
            <person name="Tang N."/>
            <person name="Roy S."/>
            <person name="Loubradou J."/>
            <person name="Henrissat B."/>
            <person name="Grigoriev I.V."/>
            <person name="Corradi N."/>
            <person name="Roux C."/>
            <person name="Martin F.M."/>
        </authorList>
    </citation>
    <scope>NUCLEOTIDE SEQUENCE [LARGE SCALE GENOMIC DNA]</scope>
    <source>
        <strain evidence="7 8">DAOM 227022</strain>
    </source>
</reference>
<dbReference type="GO" id="GO:0003864">
    <property type="term" value="F:3-methyl-2-oxobutanoate hydroxymethyltransferase activity"/>
    <property type="evidence" value="ECO:0007669"/>
    <property type="project" value="UniProtKB-EC"/>
</dbReference>
<dbReference type="UniPathway" id="UPA00028">
    <property type="reaction ID" value="UER00003"/>
</dbReference>
<dbReference type="CDD" id="cd06557">
    <property type="entry name" value="KPHMT-like"/>
    <property type="match status" value="1"/>
</dbReference>
<evidence type="ECO:0000256" key="5">
    <source>
        <dbReference type="ARBA" id="ARBA00049172"/>
    </source>
</evidence>
<dbReference type="GO" id="GO:0032259">
    <property type="term" value="P:methylation"/>
    <property type="evidence" value="ECO:0007669"/>
    <property type="project" value="UniProtKB-KW"/>
</dbReference>
<evidence type="ECO:0000256" key="3">
    <source>
        <dbReference type="ARBA" id="ARBA00012618"/>
    </source>
</evidence>
<dbReference type="AlphaFoldDB" id="A0A397SGD6"/>
<evidence type="ECO:0000256" key="6">
    <source>
        <dbReference type="RuleBase" id="RU362100"/>
    </source>
</evidence>
<dbReference type="Pfam" id="PF02548">
    <property type="entry name" value="Pantoate_transf"/>
    <property type="match status" value="1"/>
</dbReference>